<dbReference type="EMBL" id="FOND01000002">
    <property type="protein sequence ID" value="SFE10567.1"/>
    <property type="molecule type" value="Genomic_DNA"/>
</dbReference>
<protein>
    <recommendedName>
        <fullName evidence="3">Excreted virulence factor EspC, type VII ESX diderm</fullName>
    </recommendedName>
</protein>
<sequence length="108" mass="10922">MSSPTPPDAVLVHPAAVTALAGELTGLGGELLDDAEDCRALAGRLPAALEGEPGWTAGAAAAAWAGLLEVLAERTAALARTLAAVVQAYLDEDARLAGGIDGRRRLPR</sequence>
<reference evidence="2" key="1">
    <citation type="submission" date="2016-10" db="EMBL/GenBank/DDBJ databases">
        <authorList>
            <person name="Varghese N."/>
            <person name="Submissions S."/>
        </authorList>
    </citation>
    <scope>NUCLEOTIDE SEQUENCE [LARGE SCALE GENOMIC DNA]</scope>
    <source>
        <strain evidence="2">DSM 46838</strain>
    </source>
</reference>
<name>A0A1I1XT64_9ACTN</name>
<keyword evidence="2" id="KW-1185">Reference proteome</keyword>
<proteinExistence type="predicted"/>
<evidence type="ECO:0000313" key="1">
    <source>
        <dbReference type="EMBL" id="SFE10567.1"/>
    </source>
</evidence>
<gene>
    <name evidence="1" type="ORF">SAMN05216574_102166</name>
</gene>
<accession>A0A1I1XT64</accession>
<evidence type="ECO:0000313" key="2">
    <source>
        <dbReference type="Proteomes" id="UP000198589"/>
    </source>
</evidence>
<organism evidence="1 2">
    <name type="scientific">Blastococcus tunisiensis</name>
    <dbReference type="NCBI Taxonomy" id="1798228"/>
    <lineage>
        <taxon>Bacteria</taxon>
        <taxon>Bacillati</taxon>
        <taxon>Actinomycetota</taxon>
        <taxon>Actinomycetes</taxon>
        <taxon>Geodermatophilales</taxon>
        <taxon>Geodermatophilaceae</taxon>
        <taxon>Blastococcus</taxon>
    </lineage>
</organism>
<evidence type="ECO:0008006" key="3">
    <source>
        <dbReference type="Google" id="ProtNLM"/>
    </source>
</evidence>
<dbReference type="STRING" id="1798228.SAMN05216574_102166"/>
<dbReference type="AlphaFoldDB" id="A0A1I1XT64"/>
<dbReference type="RefSeq" id="WP_092195353.1">
    <property type="nucleotide sequence ID" value="NZ_FOND01000002.1"/>
</dbReference>
<dbReference type="Proteomes" id="UP000198589">
    <property type="component" value="Unassembled WGS sequence"/>
</dbReference>